<reference evidence="2 3" key="1">
    <citation type="submission" date="2019-06" db="EMBL/GenBank/DDBJ databases">
        <title>Sequencing the genomes of 1000 actinobacteria strains.</title>
        <authorList>
            <person name="Klenk H.-P."/>
        </authorList>
    </citation>
    <scope>NUCLEOTIDE SEQUENCE [LARGE SCALE GENOMIC DNA]</scope>
    <source>
        <strain evidence="2 3">DSM 25218</strain>
    </source>
</reference>
<accession>A0A543AA00</accession>
<proteinExistence type="predicted"/>
<keyword evidence="3" id="KW-1185">Reference proteome</keyword>
<sequence>MTRPVTTRPLTPLPAASEDAAEQVLSSTEDIVAYAAGLVPPTDELALAVADVDLVRVLTTLAPEVTVRRLSLRIERWESPHKQWHGRLGRLPGLLRHEVRYPRSGVGTAEIELVVGRPTPLATVARAIYPLFAVTRGLHGYGYVEIGSDALAPAGLALLPTPSAPGVPGLPVDHLNGVGLSLADYGLVSDPERFAQLDAVKDDPARTIFRHPLAVDATTGHLAVAGRDQAPLVDLNVHNPVGRFQGWYDPDGWLEARLVDGALCLDPTAASAEGVAGLTHRLSAPLPAASVRSLRRIESVDLSGLEVADEQEERTFYRRLAELAATGTILHSLPASLRLAEDVLGKSLAELVRRPHRPSSGLARELRSVPQRREAMERFGGFFELADHVHQQGHRLLPTVSAVLSTMRPDRVAAVIEALAAQRYPHLEIIVALHGAEGALPPRLEQVIAAAGAVVTVHEKEKPFGEVLADAARTASGDLVVKIDDDDVYGPQVISDLVLAHLYSGADMVGKTTEYLYLEALDHTVHRTFATEAYHYQIAGGAMMLSTALLNEIGGWRPTPNSTDRSVLIRAGNAGAIGYRTNGLGYVYIRHADGHTWRRDDSSLVEGAYEQWPRFVPDIVEG</sequence>
<evidence type="ECO:0000313" key="2">
    <source>
        <dbReference type="EMBL" id="TQL69434.1"/>
    </source>
</evidence>
<dbReference type="AlphaFoldDB" id="A0A543AA00"/>
<dbReference type="SUPFAM" id="SSF53448">
    <property type="entry name" value="Nucleotide-diphospho-sugar transferases"/>
    <property type="match status" value="1"/>
</dbReference>
<feature type="domain" description="Glycosyltransferase 2-like" evidence="1">
    <location>
        <begin position="408"/>
        <end position="510"/>
    </location>
</feature>
<dbReference type="GO" id="GO:0016740">
    <property type="term" value="F:transferase activity"/>
    <property type="evidence" value="ECO:0007669"/>
    <property type="project" value="UniProtKB-KW"/>
</dbReference>
<comment type="caution">
    <text evidence="2">The sequence shown here is derived from an EMBL/GenBank/DDBJ whole genome shotgun (WGS) entry which is preliminary data.</text>
</comment>
<dbReference type="Gene3D" id="3.90.550.10">
    <property type="entry name" value="Spore Coat Polysaccharide Biosynthesis Protein SpsA, Chain A"/>
    <property type="match status" value="1"/>
</dbReference>
<dbReference type="Pfam" id="PF00535">
    <property type="entry name" value="Glycos_transf_2"/>
    <property type="match status" value="1"/>
</dbReference>
<protein>
    <submittedName>
        <fullName evidence="2">Glycosyltransferase involved in cell wall biosynthesis</fullName>
    </submittedName>
</protein>
<dbReference type="EMBL" id="VFOV01000001">
    <property type="protein sequence ID" value="TQL69434.1"/>
    <property type="molecule type" value="Genomic_DNA"/>
</dbReference>
<gene>
    <name evidence="2" type="ORF">FB381_3339</name>
</gene>
<evidence type="ECO:0000313" key="3">
    <source>
        <dbReference type="Proteomes" id="UP000320209"/>
    </source>
</evidence>
<evidence type="ECO:0000259" key="1">
    <source>
        <dbReference type="Pfam" id="PF00535"/>
    </source>
</evidence>
<organism evidence="2 3">
    <name type="scientific">Nocardioides albertanoniae</name>
    <dbReference type="NCBI Taxonomy" id="1175486"/>
    <lineage>
        <taxon>Bacteria</taxon>
        <taxon>Bacillati</taxon>
        <taxon>Actinomycetota</taxon>
        <taxon>Actinomycetes</taxon>
        <taxon>Propionibacteriales</taxon>
        <taxon>Nocardioidaceae</taxon>
        <taxon>Nocardioides</taxon>
    </lineage>
</organism>
<dbReference type="Proteomes" id="UP000320209">
    <property type="component" value="Unassembled WGS sequence"/>
</dbReference>
<name>A0A543AA00_9ACTN</name>
<dbReference type="InterPro" id="IPR001173">
    <property type="entry name" value="Glyco_trans_2-like"/>
</dbReference>
<keyword evidence="2" id="KW-0808">Transferase</keyword>
<dbReference type="InterPro" id="IPR029044">
    <property type="entry name" value="Nucleotide-diphossugar_trans"/>
</dbReference>